<dbReference type="Proteomes" id="UP000789706">
    <property type="component" value="Unassembled WGS sequence"/>
</dbReference>
<evidence type="ECO:0000313" key="1">
    <source>
        <dbReference type="EMBL" id="CAG8483014.1"/>
    </source>
</evidence>
<keyword evidence="2" id="KW-1185">Reference proteome</keyword>
<evidence type="ECO:0000313" key="2">
    <source>
        <dbReference type="Proteomes" id="UP000789706"/>
    </source>
</evidence>
<organism evidence="1 2">
    <name type="scientific">Diversispora eburnea</name>
    <dbReference type="NCBI Taxonomy" id="1213867"/>
    <lineage>
        <taxon>Eukaryota</taxon>
        <taxon>Fungi</taxon>
        <taxon>Fungi incertae sedis</taxon>
        <taxon>Mucoromycota</taxon>
        <taxon>Glomeromycotina</taxon>
        <taxon>Glomeromycetes</taxon>
        <taxon>Diversisporales</taxon>
        <taxon>Diversisporaceae</taxon>
        <taxon>Diversispora</taxon>
    </lineage>
</organism>
<dbReference type="EMBL" id="CAJVPK010000250">
    <property type="protein sequence ID" value="CAG8483014.1"/>
    <property type="molecule type" value="Genomic_DNA"/>
</dbReference>
<protein>
    <submittedName>
        <fullName evidence="1">6166_t:CDS:1</fullName>
    </submittedName>
</protein>
<name>A0A9N8WG01_9GLOM</name>
<comment type="caution">
    <text evidence="1">The sequence shown here is derived from an EMBL/GenBank/DDBJ whole genome shotgun (WGS) entry which is preliminary data.</text>
</comment>
<dbReference type="OrthoDB" id="331948at2759"/>
<accession>A0A9N8WG01</accession>
<sequence>MSNTTTIENWEKDKVSTMVRKGKIKEVTFPYDIGFLRNIQAILGENLIFWCLPQQIKGNGLSFPISSNAGTTDDSELEMDYLV</sequence>
<proteinExistence type="predicted"/>
<reference evidence="1" key="1">
    <citation type="submission" date="2021-06" db="EMBL/GenBank/DDBJ databases">
        <authorList>
            <person name="Kallberg Y."/>
            <person name="Tangrot J."/>
            <person name="Rosling A."/>
        </authorList>
    </citation>
    <scope>NUCLEOTIDE SEQUENCE</scope>
    <source>
        <strain evidence="1">AZ414A</strain>
    </source>
</reference>
<dbReference type="AlphaFoldDB" id="A0A9N8WG01"/>
<gene>
    <name evidence="1" type="ORF">DEBURN_LOCUS3768</name>
</gene>